<reference evidence="1 2" key="1">
    <citation type="submission" date="2020-04" db="EMBL/GenBank/DDBJ databases">
        <title>Draft genome of Pyxidicoccus fallax type strain.</title>
        <authorList>
            <person name="Whitworth D.E."/>
        </authorList>
    </citation>
    <scope>NUCLEOTIDE SEQUENCE [LARGE SCALE GENOMIC DNA]</scope>
    <source>
        <strain evidence="1 2">DSM 14698</strain>
    </source>
</reference>
<comment type="caution">
    <text evidence="1">The sequence shown here is derived from an EMBL/GenBank/DDBJ whole genome shotgun (WGS) entry which is preliminary data.</text>
</comment>
<dbReference type="AlphaFoldDB" id="A0A848LNV6"/>
<evidence type="ECO:0000313" key="1">
    <source>
        <dbReference type="EMBL" id="NMO19381.1"/>
    </source>
</evidence>
<dbReference type="RefSeq" id="WP_169348632.1">
    <property type="nucleotide sequence ID" value="NZ_JABBJJ010000181.1"/>
</dbReference>
<keyword evidence="2" id="KW-1185">Reference proteome</keyword>
<name>A0A848LNV6_9BACT</name>
<gene>
    <name evidence="1" type="ORF">HG543_31590</name>
</gene>
<protein>
    <submittedName>
        <fullName evidence="1">Uncharacterized protein</fullName>
    </submittedName>
</protein>
<dbReference type="Proteomes" id="UP000518300">
    <property type="component" value="Unassembled WGS sequence"/>
</dbReference>
<dbReference type="EMBL" id="JABBJJ010000181">
    <property type="protein sequence ID" value="NMO19381.1"/>
    <property type="molecule type" value="Genomic_DNA"/>
</dbReference>
<accession>A0A848LNV6</accession>
<organism evidence="1 2">
    <name type="scientific">Pyxidicoccus fallax</name>
    <dbReference type="NCBI Taxonomy" id="394095"/>
    <lineage>
        <taxon>Bacteria</taxon>
        <taxon>Pseudomonadati</taxon>
        <taxon>Myxococcota</taxon>
        <taxon>Myxococcia</taxon>
        <taxon>Myxococcales</taxon>
        <taxon>Cystobacterineae</taxon>
        <taxon>Myxococcaceae</taxon>
        <taxon>Pyxidicoccus</taxon>
    </lineage>
</organism>
<proteinExistence type="predicted"/>
<evidence type="ECO:0000313" key="2">
    <source>
        <dbReference type="Proteomes" id="UP000518300"/>
    </source>
</evidence>
<sequence length="383" mass="43264">MSEPAILAVGTRDRWRGVEVTDDGEPGMLGVFLLRLLRRYGGLKGVAEKFVSAPWGWRKLPTREARENGWAPWFTPDNEHSHSQFLTWFILDIEGGRLEVFDVVEKQWLEPVRIAPDGSPLNRPDWVPPPPKWLPTRPAVVDVRAARVLEALRKNDLSVERARAIVSAWMRGRVPSEAVGDEWQLWCGEGATCWSAWRLDGQLLWIPDRAYDSYFELVLSTSDCAVGFGTASPEAWVEAALQVGIPRRKAGKAVEALLSAAAAPFSTLPVKVAVEGFFHEEPSGLLDEVKQKLFPPLPQLLPRAHIVEVLPAFSYEELMRRVDSGETPNNVVEDEEGFHPAREFEPPHEWLVHLVQTLSVPVAPRTTPLPERRRRSYWPYDEP</sequence>